<evidence type="ECO:0000313" key="2">
    <source>
        <dbReference type="Proteomes" id="UP001165586"/>
    </source>
</evidence>
<protein>
    <submittedName>
        <fullName evidence="1">DUF4192 domain-containing protein</fullName>
    </submittedName>
</protein>
<dbReference type="Proteomes" id="UP001165586">
    <property type="component" value="Unassembled WGS sequence"/>
</dbReference>
<name>A0ABT2H119_9MICO</name>
<reference evidence="1" key="1">
    <citation type="submission" date="2022-08" db="EMBL/GenBank/DDBJ databases">
        <authorList>
            <person name="Deng Y."/>
            <person name="Han X.-F."/>
            <person name="Zhang Y.-Q."/>
        </authorList>
    </citation>
    <scope>NUCLEOTIDE SEQUENCE</scope>
    <source>
        <strain evidence="1">CPCC 203386</strain>
    </source>
</reference>
<dbReference type="Pfam" id="PF13830">
    <property type="entry name" value="DUF4192"/>
    <property type="match status" value="2"/>
</dbReference>
<dbReference type="EMBL" id="JANLCJ010000002">
    <property type="protein sequence ID" value="MCS5733615.1"/>
    <property type="molecule type" value="Genomic_DNA"/>
</dbReference>
<evidence type="ECO:0000313" key="1">
    <source>
        <dbReference type="EMBL" id="MCS5733615.1"/>
    </source>
</evidence>
<organism evidence="1 2">
    <name type="scientific">Herbiconiux daphne</name>
    <dbReference type="NCBI Taxonomy" id="2970914"/>
    <lineage>
        <taxon>Bacteria</taxon>
        <taxon>Bacillati</taxon>
        <taxon>Actinomycetota</taxon>
        <taxon>Actinomycetes</taxon>
        <taxon>Micrococcales</taxon>
        <taxon>Microbacteriaceae</taxon>
        <taxon>Herbiconiux</taxon>
    </lineage>
</organism>
<comment type="caution">
    <text evidence="1">The sequence shown here is derived from an EMBL/GenBank/DDBJ whole genome shotgun (WGS) entry which is preliminary data.</text>
</comment>
<sequence length="376" mass="40273">MSTITTSPPTTHRLAEIVREVDSVLGLRPSNSLVLVIRRRRRPPAVVRVDLPPPGGAAGDDYAHAITGVVARVTAATAAEIVLYGGPDDGPDDGPPSSAALRPVLERVRSRLSAAGFEVPRAFFVIRGRWADAAERPEAWHPLPAAVVPPAGDVTRGGDPHHGPFVPIVPLSERRRSRAMASVAVLDRPGRADPDADVVDVLLRWHDALRADPAAGPPSDARTVSLAWSLRHKLVRDCVLMMCAWGLEAGVVALHESVQHAAHPDAPEHLPEDRLLSTFLGEGTRAPAPADLARAVGLLRHIVSCVPDSIAAPPLTMLGWLEWARGRGSVAARYFEEGLRADPDYELAGLFLQVIDHALVPEWLGEAPGSPLTIHR</sequence>
<dbReference type="RefSeq" id="WP_259538432.1">
    <property type="nucleotide sequence ID" value="NZ_JANLCJ010000002.1"/>
</dbReference>
<dbReference type="InterPro" id="IPR025447">
    <property type="entry name" value="DUF4192"/>
</dbReference>
<gene>
    <name evidence="1" type="ORF">N1032_07670</name>
</gene>
<accession>A0ABT2H119</accession>
<proteinExistence type="predicted"/>
<keyword evidence="2" id="KW-1185">Reference proteome</keyword>